<feature type="compositionally biased region" description="Basic and acidic residues" evidence="5">
    <location>
        <begin position="2196"/>
        <end position="2209"/>
    </location>
</feature>
<dbReference type="SMART" id="SM00487">
    <property type="entry name" value="DEXDc"/>
    <property type="match status" value="1"/>
</dbReference>
<feature type="compositionally biased region" description="Low complexity" evidence="5">
    <location>
        <begin position="366"/>
        <end position="377"/>
    </location>
</feature>
<dbReference type="InterPro" id="IPR049730">
    <property type="entry name" value="SNF2/RAD54-like_C"/>
</dbReference>
<dbReference type="Proteomes" id="UP000886885">
    <property type="component" value="Chromosome 14D"/>
</dbReference>
<proteinExistence type="predicted"/>
<feature type="region of interest" description="Disordered" evidence="5">
    <location>
        <begin position="48"/>
        <end position="67"/>
    </location>
</feature>
<feature type="region of interest" description="Disordered" evidence="5">
    <location>
        <begin position="2146"/>
        <end position="2326"/>
    </location>
</feature>
<protein>
    <recommendedName>
        <fullName evidence="11">ATP-dependent helicase BRM</fullName>
    </recommendedName>
</protein>
<evidence type="ECO:0000256" key="3">
    <source>
        <dbReference type="ARBA" id="ARBA00023015"/>
    </source>
</evidence>
<evidence type="ECO:0000259" key="8">
    <source>
        <dbReference type="PROSITE" id="PS51666"/>
    </source>
</evidence>
<feature type="region of interest" description="Disordered" evidence="5">
    <location>
        <begin position="1682"/>
        <end position="1766"/>
    </location>
</feature>
<sequence length="2326" mass="260208">MQSGGGGGGGPSWVGPAGRAGSTSSAAASPSSSSSSAAVWNLQLGFDSVQQQQQQQQSRQALQQQLLRKPEGNETLLAYQAGTLQGVTGGNNFASSPGSMQIPQQSRQLFDLARQHGSSQDGQNRNQGVEQQALNPIQQAYLQYAFQAAQQKSALAMQSQQQAKIGTLGSPAGKDHEMRVGNLKMQELMSMQSANQAQASSSKNPSEHFSRGEKQVEQGQQQASKQRNEQKSPIQPTAIGQLMPANVTRPMQAPQAQQNIQNMANNQLTMAAQMQAMQAWALERNIDLAQPANANLMAKLIPVMQARMAAQLKANENNTGGQSSHLPVSNPQVASPSIANESSPHANSSSDVSGQSGSAKTRQTVPSGPFGSTSSGGMVNNPNNLTMQQQAFHSRENQAPPRQAVVLGNGMPANASQGADHTLPSKNALTSPETSQTQQFRQLNRSSPQSAGPSNDGGLGNHISSQGRPAVQMAQQRTGFTKQQLHVLKAQILAFRRLKKGEGTLPQELLRAIAPPPLELQLQQQLLPAGGSNLDRSGGKIAEDQARHLESNDKGSKAILSMNGQNFSKEEVFTGDEKATVSTMHMQKAPAVMKEPTPLVASGKEEQQTATCSVNSDQETEHGLLKTPVRSDLAADRGKGVASQFPASDAMQAKKPAQASTVVQPKDTGSARKYHGPLFDFPFFTRKHDSVGSTGMINTNNNLTLAYDVKDLLFEEGMEMLNKKRSENLKKINGLLAVNLERKRIRPDLVLRLQIEEKKLRLLDLQARLRDDVDQQQQEIMAMPDRLYRKFVRLCERQRMELTRQVQASQKAIREKQLKSIMQWRKKLLETHWAIRDARTARNRGVAKYHERMLREFSKRRDDDRNKRMEALKNNDVERYREMLLEQQTSISGDASERYAVLSSFLTQTEEYLHKLGGKITAAKNQQEVEEAANAAAAAARLQAWFIHPPSLPATHQLDVHGLSEEEVRAAAACAGEEVLIRNRFVEMNAPRDSSSVNKYYNLAHAVNERVIRQPSMLRVGTLRDYQLVGLQWMLSLYNNKLNGILADEMGLGKTVQNLNYGGYKIEILWNEKLQNELIGLLHVNGEPVGTFPSVMALIAYLMEFKGNYGPHLIIVPNAVLVNWKSELHNWLPSVSCIYYVGGKDQRSKLFSQEVSAMKFNVLVTTYEFIMYDRSKLSKVDWKYIIIDEAQRMKDRESVLARDLDRYRCQRRLLLTGTPLQNDLKELWSLLNLLLPEVFDNRKAFHDWFSKPFQKEAPMHDGEDDWLETEKKVIIIHRLHQILEPFMLRRRVQDVEGSLPPKVSIVLRCRMSSIQSTIYDWIKSTGTIRVDPEDEKLRAQKNPAYQPKVYKTLNNRCMELRKTCNHPLLNYPYFNDLSKDFLVQSCGKLWILDRILIKLQRTGHRVLLFSTMTKLLDILEEYLQWRRLVYRRIDGTTSLEDRESAIVDFNSHDSDCFIFLLSIRAAGRGLNLQSADTVIIYDPDPNPKNEEQAVARAHRIGQTREVKVIYMEAVVDKISSCQKEDELRSGGTVDLEDDLVGKDRYMGSIESLIRNNIQQYKIDMADEVINAGRFDQRTTHEERRMTLETLLHDEERYQETMHDVPSLQEVNRMIARSKDEVELFDQMDEEFDWTEEMTRYDQVPKWLRASSKEVDATIAILSKKPSKAILFADVIGMVSGEMETERKRVRPKGKKSPNYKEIDDENGDYSEASSDEGNGYSAHEEEGEIQEIEDDESSGAVGAPPIDKDQSEDDGPPCDGGYECHGALESTRNNDVLDEAGSSGSSSDSQRVTRMISPVSPQKFGSLSALDARPGSLPKKLVCFFYTYSCASLLTWVVLLSIYCSINIVQPDELEEGEIAVSGDSHMDHQQSGSWMHDRDEGEDEQVLQPKIKRKRSIRLRPRHTVERPEEKSSNDVQRGDSCLLPFQMDHKYQAQLRSDTEMKALVEPSGFKHDQIDSSTSRRNLPSRRIAKTPKLHASPKSGRLHLQSAPAEDATEHSRVSLDGKVPSTSGTSSLGTKMSDVIQRRCKNVIGKFQRRIDKEGQQIVPLLADLWKRIENSGHVGGAGTNLLDLRKIEQRVDRLEYSGVMELVFDVQFMLKGAMQFYGFSHEVRTEARKVHDLFFDILKIAFPDTDFREARNALSFSGPSSSSVSAPSAKQAALGLSKRNKSINNVEPDNSTTHKPIQRGSIPNSEDIRSVRVPQKETRVGSGSGSSREQYHQDDSPLHPGELVICKKKRKDRDKSAVRSRTGSSGPVSPPSMGRNITSPVLNSIPKDARPSQQNKHQQGWVNQPQPPNGGAGSVGWANPVKRLRTDAGKRRPSHL</sequence>
<dbReference type="GO" id="GO:0005524">
    <property type="term" value="F:ATP binding"/>
    <property type="evidence" value="ECO:0007669"/>
    <property type="project" value="InterPro"/>
</dbReference>
<evidence type="ECO:0000259" key="6">
    <source>
        <dbReference type="PROSITE" id="PS51192"/>
    </source>
</evidence>
<feature type="compositionally biased region" description="Basic residues" evidence="5">
    <location>
        <begin position="1891"/>
        <end position="1903"/>
    </location>
</feature>
<keyword evidence="3" id="KW-0804">Transcription</keyword>
<evidence type="ECO:0000259" key="7">
    <source>
        <dbReference type="PROSITE" id="PS51194"/>
    </source>
</evidence>
<feature type="compositionally biased region" description="Basic and acidic residues" evidence="5">
    <location>
        <begin position="1948"/>
        <end position="1957"/>
    </location>
</feature>
<keyword evidence="4" id="KW-0539">Nucleus</keyword>
<keyword evidence="3" id="KW-0805">Transcription regulation</keyword>
<dbReference type="FunFam" id="3.40.50.300:FF:000762">
    <property type="entry name" value="ATP-dependent helicase BRM"/>
    <property type="match status" value="1"/>
</dbReference>
<feature type="region of interest" description="Disordered" evidence="5">
    <location>
        <begin position="1"/>
        <end position="37"/>
    </location>
</feature>
<dbReference type="FunFam" id="3.40.50.10810:FF:000017">
    <property type="entry name" value="ATP-dependent helicase BRM"/>
    <property type="match status" value="1"/>
</dbReference>
<dbReference type="GO" id="GO:0016787">
    <property type="term" value="F:hydrolase activity"/>
    <property type="evidence" value="ECO:0007669"/>
    <property type="project" value="UniProtKB-KW"/>
</dbReference>
<dbReference type="GO" id="GO:0005634">
    <property type="term" value="C:nucleus"/>
    <property type="evidence" value="ECO:0007669"/>
    <property type="project" value="UniProtKB-SubCell"/>
</dbReference>
<evidence type="ECO:0000256" key="2">
    <source>
        <dbReference type="ARBA" id="ARBA00022801"/>
    </source>
</evidence>
<comment type="caution">
    <text evidence="9">The sequence shown here is derived from an EMBL/GenBank/DDBJ whole genome shotgun (WGS) entry which is preliminary data.</text>
</comment>
<dbReference type="Pfam" id="PF00271">
    <property type="entry name" value="Helicase_C"/>
    <property type="match status" value="1"/>
</dbReference>
<reference evidence="9" key="1">
    <citation type="journal article" date="2020" name="bioRxiv">
        <title>Hybrid origin of Populus tomentosa Carr. identified through genome sequencing and phylogenomic analysis.</title>
        <authorList>
            <person name="An X."/>
            <person name="Gao K."/>
            <person name="Chen Z."/>
            <person name="Li J."/>
            <person name="Yang X."/>
            <person name="Yang X."/>
            <person name="Zhou J."/>
            <person name="Guo T."/>
            <person name="Zhao T."/>
            <person name="Huang S."/>
            <person name="Miao D."/>
            <person name="Khan W.U."/>
            <person name="Rao P."/>
            <person name="Ye M."/>
            <person name="Lei B."/>
            <person name="Liao W."/>
            <person name="Wang J."/>
            <person name="Ji L."/>
            <person name="Li Y."/>
            <person name="Guo B."/>
            <person name="Mustafa N.S."/>
            <person name="Li S."/>
            <person name="Yun Q."/>
            <person name="Keller S.R."/>
            <person name="Mao J."/>
            <person name="Zhang R."/>
            <person name="Strauss S.H."/>
        </authorList>
    </citation>
    <scope>NUCLEOTIDE SEQUENCE</scope>
    <source>
        <strain evidence="9">GM15</strain>
        <tissue evidence="9">Leaf</tissue>
    </source>
</reference>
<dbReference type="InterPro" id="IPR000330">
    <property type="entry name" value="SNF2_N"/>
</dbReference>
<dbReference type="PROSITE" id="PS51194">
    <property type="entry name" value="HELICASE_CTER"/>
    <property type="match status" value="1"/>
</dbReference>
<feature type="region of interest" description="Disordered" evidence="5">
    <location>
        <begin position="406"/>
        <end position="477"/>
    </location>
</feature>
<feature type="domain" description="Helicase ATP-binding" evidence="6">
    <location>
        <begin position="1035"/>
        <end position="1237"/>
    </location>
</feature>
<comment type="subcellular location">
    <subcellularLocation>
        <location evidence="1">Nucleus</location>
    </subcellularLocation>
</comment>
<feature type="compositionally biased region" description="Gly residues" evidence="5">
    <location>
        <begin position="1"/>
        <end position="12"/>
    </location>
</feature>
<dbReference type="InterPro" id="IPR014001">
    <property type="entry name" value="Helicase_ATP-bd"/>
</dbReference>
<dbReference type="FunFam" id="1.20.920.10:FF:000038">
    <property type="entry name" value="Brahma1"/>
    <property type="match status" value="1"/>
</dbReference>
<feature type="region of interest" description="Disordered" evidence="5">
    <location>
        <begin position="191"/>
        <end position="236"/>
    </location>
</feature>
<feature type="compositionally biased region" description="Polar residues" evidence="5">
    <location>
        <begin position="2009"/>
        <end position="2018"/>
    </location>
</feature>
<dbReference type="EMBL" id="JAAWWB010000028">
    <property type="protein sequence ID" value="KAG6748121.1"/>
    <property type="molecule type" value="Genomic_DNA"/>
</dbReference>
<feature type="domain" description="Helicase C-terminal" evidence="7">
    <location>
        <begin position="1391"/>
        <end position="1568"/>
    </location>
</feature>
<feature type="compositionally biased region" description="Polar residues" evidence="5">
    <location>
        <begin position="2281"/>
        <end position="2294"/>
    </location>
</feature>
<evidence type="ECO:0000256" key="5">
    <source>
        <dbReference type="SAM" id="MobiDB-lite"/>
    </source>
</evidence>
<feature type="compositionally biased region" description="Polar residues" evidence="5">
    <location>
        <begin position="217"/>
        <end position="235"/>
    </location>
</feature>
<feature type="region of interest" description="Disordered" evidence="5">
    <location>
        <begin position="316"/>
        <end position="384"/>
    </location>
</feature>
<dbReference type="InterPro" id="IPR001650">
    <property type="entry name" value="Helicase_C-like"/>
</dbReference>
<feature type="compositionally biased region" description="Polar residues" evidence="5">
    <location>
        <begin position="462"/>
        <end position="477"/>
    </location>
</feature>
<dbReference type="InterPro" id="IPR001487">
    <property type="entry name" value="Bromodomain"/>
</dbReference>
<feature type="compositionally biased region" description="Acidic residues" evidence="5">
    <location>
        <begin position="1725"/>
        <end position="1737"/>
    </location>
</feature>
<feature type="compositionally biased region" description="Low complexity" evidence="5">
    <location>
        <begin position="2146"/>
        <end position="2163"/>
    </location>
</feature>
<feature type="compositionally biased region" description="Polar residues" evidence="5">
    <location>
        <begin position="2172"/>
        <end position="2185"/>
    </location>
</feature>
<evidence type="ECO:0008006" key="11">
    <source>
        <dbReference type="Google" id="ProtNLM"/>
    </source>
</evidence>
<organism evidence="9 10">
    <name type="scientific">Populus tomentosa</name>
    <name type="common">Chinese white poplar</name>
    <dbReference type="NCBI Taxonomy" id="118781"/>
    <lineage>
        <taxon>Eukaryota</taxon>
        <taxon>Viridiplantae</taxon>
        <taxon>Streptophyta</taxon>
        <taxon>Embryophyta</taxon>
        <taxon>Tracheophyta</taxon>
        <taxon>Spermatophyta</taxon>
        <taxon>Magnoliopsida</taxon>
        <taxon>eudicotyledons</taxon>
        <taxon>Gunneridae</taxon>
        <taxon>Pentapetalae</taxon>
        <taxon>rosids</taxon>
        <taxon>fabids</taxon>
        <taxon>Malpighiales</taxon>
        <taxon>Salicaceae</taxon>
        <taxon>Saliceae</taxon>
        <taxon>Populus</taxon>
    </lineage>
</organism>
<feature type="region of interest" description="Disordered" evidence="5">
    <location>
        <begin position="1948"/>
        <end position="2018"/>
    </location>
</feature>
<evidence type="ECO:0000256" key="4">
    <source>
        <dbReference type="ARBA" id="ARBA00023242"/>
    </source>
</evidence>
<feature type="region of interest" description="Disordered" evidence="5">
    <location>
        <begin position="1775"/>
        <end position="1794"/>
    </location>
</feature>
<feature type="compositionally biased region" description="Basic residues" evidence="5">
    <location>
        <begin position="1966"/>
        <end position="1976"/>
    </location>
</feature>
<feature type="compositionally biased region" description="Polar residues" evidence="5">
    <location>
        <begin position="414"/>
        <end position="453"/>
    </location>
</feature>
<feature type="compositionally biased region" description="Low complexity" evidence="5">
    <location>
        <begin position="348"/>
        <end position="358"/>
    </location>
</feature>
<feature type="compositionally biased region" description="Low complexity" evidence="5">
    <location>
        <begin position="2249"/>
        <end position="2265"/>
    </location>
</feature>
<dbReference type="InterPro" id="IPR014978">
    <property type="entry name" value="Gln-Leu-Gln_QLQ"/>
</dbReference>
<keyword evidence="2" id="KW-0378">Hydrolase</keyword>
<feature type="compositionally biased region" description="Low complexity" evidence="5">
    <location>
        <begin position="15"/>
        <end position="37"/>
    </location>
</feature>
<evidence type="ECO:0000256" key="1">
    <source>
        <dbReference type="ARBA" id="ARBA00004123"/>
    </source>
</evidence>
<accession>A0A8X7YCC0</accession>
<feature type="compositionally biased region" description="Polar residues" evidence="5">
    <location>
        <begin position="316"/>
        <end position="347"/>
    </location>
</feature>
<dbReference type="PANTHER" id="PTHR10799">
    <property type="entry name" value="SNF2/RAD54 HELICASE FAMILY"/>
    <property type="match status" value="1"/>
</dbReference>
<dbReference type="SMART" id="SM00951">
    <property type="entry name" value="QLQ"/>
    <property type="match status" value="1"/>
</dbReference>
<dbReference type="PROSITE" id="PS51192">
    <property type="entry name" value="HELICASE_ATP_BIND_1"/>
    <property type="match status" value="1"/>
</dbReference>
<evidence type="ECO:0000313" key="9">
    <source>
        <dbReference type="EMBL" id="KAG6748121.1"/>
    </source>
</evidence>
<feature type="compositionally biased region" description="Low complexity" evidence="5">
    <location>
        <begin position="191"/>
        <end position="202"/>
    </location>
</feature>
<feature type="compositionally biased region" description="Low complexity" evidence="5">
    <location>
        <begin position="50"/>
        <end position="67"/>
    </location>
</feature>
<dbReference type="Pfam" id="PF08880">
    <property type="entry name" value="QLQ"/>
    <property type="match status" value="1"/>
</dbReference>
<feature type="compositionally biased region" description="Basic and acidic residues" evidence="5">
    <location>
        <begin position="205"/>
        <end position="216"/>
    </location>
</feature>
<feature type="domain" description="QLQ" evidence="8">
    <location>
        <begin position="479"/>
        <end position="515"/>
    </location>
</feature>
<feature type="region of interest" description="Disordered" evidence="5">
    <location>
        <begin position="641"/>
        <end position="669"/>
    </location>
</feature>
<dbReference type="FunFam" id="1.20.5.170:FF:000100">
    <property type="entry name" value="ATP-dependent helicase BRM"/>
    <property type="match status" value="1"/>
</dbReference>
<gene>
    <name evidence="9" type="ORF">POTOM_048022</name>
</gene>
<dbReference type="PROSITE" id="PS51666">
    <property type="entry name" value="QLQ"/>
    <property type="match status" value="1"/>
</dbReference>
<dbReference type="GO" id="GO:0048731">
    <property type="term" value="P:system development"/>
    <property type="evidence" value="ECO:0007669"/>
    <property type="project" value="UniProtKB-ARBA"/>
</dbReference>
<dbReference type="SMART" id="SM00297">
    <property type="entry name" value="BROMO"/>
    <property type="match status" value="1"/>
</dbReference>
<evidence type="ECO:0000313" key="10">
    <source>
        <dbReference type="Proteomes" id="UP000886885"/>
    </source>
</evidence>
<name>A0A8X7YCC0_POPTO</name>
<feature type="compositionally biased region" description="Basic and acidic residues" evidence="5">
    <location>
        <begin position="1904"/>
        <end position="1914"/>
    </location>
</feature>
<dbReference type="OrthoDB" id="6017at2759"/>
<keyword evidence="10" id="KW-1185">Reference proteome</keyword>
<feature type="region of interest" description="Disordered" evidence="5">
    <location>
        <begin position="1864"/>
        <end position="1921"/>
    </location>
</feature>
<dbReference type="CDD" id="cd18793">
    <property type="entry name" value="SF2_C_SNF"/>
    <property type="match status" value="1"/>
</dbReference>
<dbReference type="GO" id="GO:0006355">
    <property type="term" value="P:regulation of DNA-templated transcription"/>
    <property type="evidence" value="ECO:0007669"/>
    <property type="project" value="InterPro"/>
</dbReference>
<dbReference type="SMART" id="SM00490">
    <property type="entry name" value="HELICc"/>
    <property type="match status" value="1"/>
</dbReference>
<dbReference type="Pfam" id="PF00176">
    <property type="entry name" value="SNF2-rel_dom"/>
    <property type="match status" value="1"/>
</dbReference>
<feature type="compositionally biased region" description="Basic residues" evidence="5">
    <location>
        <begin position="1687"/>
        <end position="1697"/>
    </location>
</feature>